<dbReference type="Proteomes" id="UP000008063">
    <property type="component" value="Unassembled WGS sequence"/>
</dbReference>
<protein>
    <recommendedName>
        <fullName evidence="3">Helitron helicase-like domain-containing protein</fullName>
    </recommendedName>
</protein>
<dbReference type="AlphaFoldDB" id="F8PGK1"/>
<evidence type="ECO:0000313" key="1">
    <source>
        <dbReference type="EMBL" id="EGO04345.1"/>
    </source>
</evidence>
<evidence type="ECO:0000313" key="2">
    <source>
        <dbReference type="Proteomes" id="UP000008063"/>
    </source>
</evidence>
<sequence>MLEIQDTLEQFNPFNPFIPLYKQAYQIIMEKPEAESTNITAHIALDQTLDQSHYNIPTADEVAAVIPGDGEQNVDEHRDIVLQLKQFDHGGGPKHISYLHPFFTSALCPPISLWRERVA</sequence>
<evidence type="ECO:0008006" key="3">
    <source>
        <dbReference type="Google" id="ProtNLM"/>
    </source>
</evidence>
<dbReference type="OrthoDB" id="2669322at2759"/>
<reference evidence="2" key="1">
    <citation type="journal article" date="2011" name="Science">
        <title>The plant cell wall-decomposing machinery underlies the functional diversity of forest fungi.</title>
        <authorList>
            <person name="Eastwood D.C."/>
            <person name="Floudas D."/>
            <person name="Binder M."/>
            <person name="Majcherczyk A."/>
            <person name="Schneider P."/>
            <person name="Aerts A."/>
            <person name="Asiegbu F.O."/>
            <person name="Baker S.E."/>
            <person name="Barry K."/>
            <person name="Bendiksby M."/>
            <person name="Blumentritt M."/>
            <person name="Coutinho P.M."/>
            <person name="Cullen D."/>
            <person name="de Vries R.P."/>
            <person name="Gathman A."/>
            <person name="Goodell B."/>
            <person name="Henrissat B."/>
            <person name="Ihrmark K."/>
            <person name="Kauserud H."/>
            <person name="Kohler A."/>
            <person name="LaButti K."/>
            <person name="Lapidus A."/>
            <person name="Lavin J.L."/>
            <person name="Lee Y.-H."/>
            <person name="Lindquist E."/>
            <person name="Lilly W."/>
            <person name="Lucas S."/>
            <person name="Morin E."/>
            <person name="Murat C."/>
            <person name="Oguiza J.A."/>
            <person name="Park J."/>
            <person name="Pisabarro A.G."/>
            <person name="Riley R."/>
            <person name="Rosling A."/>
            <person name="Salamov A."/>
            <person name="Schmidt O."/>
            <person name="Schmutz J."/>
            <person name="Skrede I."/>
            <person name="Stenlid J."/>
            <person name="Wiebenga A."/>
            <person name="Xie X."/>
            <person name="Kuees U."/>
            <person name="Hibbett D.S."/>
            <person name="Hoffmeister D."/>
            <person name="Hoegberg N."/>
            <person name="Martin F."/>
            <person name="Grigoriev I.V."/>
            <person name="Watkinson S.C."/>
        </authorList>
    </citation>
    <scope>NUCLEOTIDE SEQUENCE [LARGE SCALE GENOMIC DNA]</scope>
    <source>
        <strain evidence="2">strain S7.3</strain>
    </source>
</reference>
<gene>
    <name evidence="1" type="ORF">SERLA73DRAFT_68043</name>
</gene>
<dbReference type="STRING" id="936435.F8PGK1"/>
<keyword evidence="2" id="KW-1185">Reference proteome</keyword>
<organism evidence="2">
    <name type="scientific">Serpula lacrymans var. lacrymans (strain S7.3)</name>
    <name type="common">Dry rot fungus</name>
    <dbReference type="NCBI Taxonomy" id="936435"/>
    <lineage>
        <taxon>Eukaryota</taxon>
        <taxon>Fungi</taxon>
        <taxon>Dikarya</taxon>
        <taxon>Basidiomycota</taxon>
        <taxon>Agaricomycotina</taxon>
        <taxon>Agaricomycetes</taxon>
        <taxon>Agaricomycetidae</taxon>
        <taxon>Boletales</taxon>
        <taxon>Coniophorineae</taxon>
        <taxon>Serpulaceae</taxon>
        <taxon>Serpula</taxon>
    </lineage>
</organism>
<dbReference type="EMBL" id="GL945474">
    <property type="protein sequence ID" value="EGO04345.1"/>
    <property type="molecule type" value="Genomic_DNA"/>
</dbReference>
<dbReference type="InParanoid" id="F8PGK1"/>
<accession>F8PGK1</accession>
<proteinExistence type="predicted"/>
<dbReference type="HOGENOM" id="CLU_2098304_0_0_1"/>
<name>F8PGK1_SERL3</name>